<proteinExistence type="predicted"/>
<organism evidence="1 2">
    <name type="scientific">Capronia epimyces CBS 606.96</name>
    <dbReference type="NCBI Taxonomy" id="1182542"/>
    <lineage>
        <taxon>Eukaryota</taxon>
        <taxon>Fungi</taxon>
        <taxon>Dikarya</taxon>
        <taxon>Ascomycota</taxon>
        <taxon>Pezizomycotina</taxon>
        <taxon>Eurotiomycetes</taxon>
        <taxon>Chaetothyriomycetidae</taxon>
        <taxon>Chaetothyriales</taxon>
        <taxon>Herpotrichiellaceae</taxon>
        <taxon>Capronia</taxon>
    </lineage>
</organism>
<evidence type="ECO:0000313" key="2">
    <source>
        <dbReference type="Proteomes" id="UP000019478"/>
    </source>
</evidence>
<evidence type="ECO:0000313" key="1">
    <source>
        <dbReference type="EMBL" id="EXJ82350.1"/>
    </source>
</evidence>
<dbReference type="STRING" id="1182542.W9XYD4"/>
<keyword evidence="2" id="KW-1185">Reference proteome</keyword>
<dbReference type="OrthoDB" id="3645574at2759"/>
<dbReference type="RefSeq" id="XP_007734473.1">
    <property type="nucleotide sequence ID" value="XM_007736283.1"/>
</dbReference>
<dbReference type="HOGENOM" id="CLU_025005_0_3_1"/>
<sequence>MVSTKPIFQTKLGGICFWNISIDEKQGQMLSDTWEASRVNPKLRTNLYRGLSRVMISLAQYSFPRIGSLVIDDHGFVQLESRPLTLDIHTSENEGIPIPMPRDRTYHTVDAHSNILVDEDWNVKHIIDLEWAAVLPLTFMQPLSWLTNEPVDMISLDSYSEQREEFMAAFEQEERSMSHCECIRYSSAMNRSWEIGTFWYILALQNPTALHAIFYNRIQAVFSKEHCDDEDFYLETYPYWTHCANDFIMMKIK</sequence>
<dbReference type="EMBL" id="AMGY01000005">
    <property type="protein sequence ID" value="EXJ82350.1"/>
    <property type="molecule type" value="Genomic_DNA"/>
</dbReference>
<protein>
    <recommendedName>
        <fullName evidence="3">Aminoglycoside phosphotransferase domain-containing protein</fullName>
    </recommendedName>
</protein>
<dbReference type="Proteomes" id="UP000019478">
    <property type="component" value="Unassembled WGS sequence"/>
</dbReference>
<reference evidence="1 2" key="1">
    <citation type="submission" date="2013-03" db="EMBL/GenBank/DDBJ databases">
        <title>The Genome Sequence of Capronia epimyces CBS 606.96.</title>
        <authorList>
            <consortium name="The Broad Institute Genomics Platform"/>
            <person name="Cuomo C."/>
            <person name="de Hoog S."/>
            <person name="Gorbushina A."/>
            <person name="Walker B."/>
            <person name="Young S.K."/>
            <person name="Zeng Q."/>
            <person name="Gargeya S."/>
            <person name="Fitzgerald M."/>
            <person name="Haas B."/>
            <person name="Abouelleil A."/>
            <person name="Allen A.W."/>
            <person name="Alvarado L."/>
            <person name="Arachchi H.M."/>
            <person name="Berlin A.M."/>
            <person name="Chapman S.B."/>
            <person name="Gainer-Dewar J."/>
            <person name="Goldberg J."/>
            <person name="Griggs A."/>
            <person name="Gujja S."/>
            <person name="Hansen M."/>
            <person name="Howarth C."/>
            <person name="Imamovic A."/>
            <person name="Ireland A."/>
            <person name="Larimer J."/>
            <person name="McCowan C."/>
            <person name="Murphy C."/>
            <person name="Pearson M."/>
            <person name="Poon T.W."/>
            <person name="Priest M."/>
            <person name="Roberts A."/>
            <person name="Saif S."/>
            <person name="Shea T."/>
            <person name="Sisk P."/>
            <person name="Sykes S."/>
            <person name="Wortman J."/>
            <person name="Nusbaum C."/>
            <person name="Birren B."/>
        </authorList>
    </citation>
    <scope>NUCLEOTIDE SEQUENCE [LARGE SCALE GENOMIC DNA]</scope>
    <source>
        <strain evidence="1 2">CBS 606.96</strain>
    </source>
</reference>
<dbReference type="eggNOG" id="ENOG502SII6">
    <property type="taxonomic scope" value="Eukaryota"/>
</dbReference>
<accession>W9XYD4</accession>
<evidence type="ECO:0008006" key="3">
    <source>
        <dbReference type="Google" id="ProtNLM"/>
    </source>
</evidence>
<dbReference type="AlphaFoldDB" id="W9XYD4"/>
<gene>
    <name evidence="1" type="ORF">A1O3_06163</name>
</gene>
<name>W9XYD4_9EURO</name>
<comment type="caution">
    <text evidence="1">The sequence shown here is derived from an EMBL/GenBank/DDBJ whole genome shotgun (WGS) entry which is preliminary data.</text>
</comment>
<dbReference type="GeneID" id="19170273"/>